<keyword evidence="8" id="KW-1185">Reference proteome</keyword>
<reference evidence="7 8" key="1">
    <citation type="journal article" date="2019" name="Int. J. Syst. Evol. Microbiol.">
        <title>The Global Catalogue of Microorganisms (GCM) 10K type strain sequencing project: providing services to taxonomists for standard genome sequencing and annotation.</title>
        <authorList>
            <consortium name="The Broad Institute Genomics Platform"/>
            <consortium name="The Broad Institute Genome Sequencing Center for Infectious Disease"/>
            <person name="Wu L."/>
            <person name="Ma J."/>
        </authorList>
    </citation>
    <scope>NUCLEOTIDE SEQUENCE [LARGE SCALE GENOMIC DNA]</scope>
    <source>
        <strain evidence="7 8">JCM 14559</strain>
    </source>
</reference>
<name>A0ABN2WD95_9ACTN</name>
<keyword evidence="3" id="KW-0731">Sigma factor</keyword>
<dbReference type="EMBL" id="BAAANS010000004">
    <property type="protein sequence ID" value="GAA2088267.1"/>
    <property type="molecule type" value="Genomic_DNA"/>
</dbReference>
<dbReference type="PANTHER" id="PTHR43133:SF66">
    <property type="entry name" value="ECF RNA POLYMERASE SIGMA FACTOR SIGK"/>
    <property type="match status" value="1"/>
</dbReference>
<comment type="caution">
    <text evidence="7">The sequence shown here is derived from an EMBL/GenBank/DDBJ whole genome shotgun (WGS) entry which is preliminary data.</text>
</comment>
<evidence type="ECO:0000256" key="2">
    <source>
        <dbReference type="ARBA" id="ARBA00023015"/>
    </source>
</evidence>
<dbReference type="NCBIfam" id="TIGR02937">
    <property type="entry name" value="sigma70-ECF"/>
    <property type="match status" value="1"/>
</dbReference>
<dbReference type="CDD" id="cd06171">
    <property type="entry name" value="Sigma70_r4"/>
    <property type="match status" value="1"/>
</dbReference>
<proteinExistence type="inferred from homology"/>
<dbReference type="SUPFAM" id="SSF88946">
    <property type="entry name" value="Sigma2 domain of RNA polymerase sigma factors"/>
    <property type="match status" value="1"/>
</dbReference>
<dbReference type="SUPFAM" id="SSF88659">
    <property type="entry name" value="Sigma3 and sigma4 domains of RNA polymerase sigma factors"/>
    <property type="match status" value="1"/>
</dbReference>
<dbReference type="InterPro" id="IPR013324">
    <property type="entry name" value="RNA_pol_sigma_r3/r4-like"/>
</dbReference>
<organism evidence="7 8">
    <name type="scientific">Kitasatospora saccharophila</name>
    <dbReference type="NCBI Taxonomy" id="407973"/>
    <lineage>
        <taxon>Bacteria</taxon>
        <taxon>Bacillati</taxon>
        <taxon>Actinomycetota</taxon>
        <taxon>Actinomycetes</taxon>
        <taxon>Kitasatosporales</taxon>
        <taxon>Streptomycetaceae</taxon>
        <taxon>Kitasatospora</taxon>
    </lineage>
</organism>
<evidence type="ECO:0000313" key="8">
    <source>
        <dbReference type="Proteomes" id="UP001500897"/>
    </source>
</evidence>
<dbReference type="InterPro" id="IPR013249">
    <property type="entry name" value="RNA_pol_sigma70_r4_t2"/>
</dbReference>
<dbReference type="InterPro" id="IPR036388">
    <property type="entry name" value="WH-like_DNA-bd_sf"/>
</dbReference>
<dbReference type="Pfam" id="PF04542">
    <property type="entry name" value="Sigma70_r2"/>
    <property type="match status" value="1"/>
</dbReference>
<gene>
    <name evidence="7" type="ORF">GCM10009759_10290</name>
</gene>
<evidence type="ECO:0000259" key="5">
    <source>
        <dbReference type="Pfam" id="PF04542"/>
    </source>
</evidence>
<dbReference type="Pfam" id="PF08281">
    <property type="entry name" value="Sigma70_r4_2"/>
    <property type="match status" value="1"/>
</dbReference>
<dbReference type="InterPro" id="IPR007627">
    <property type="entry name" value="RNA_pol_sigma70_r2"/>
</dbReference>
<dbReference type="InterPro" id="IPR013325">
    <property type="entry name" value="RNA_pol_sigma_r2"/>
</dbReference>
<feature type="domain" description="RNA polymerase sigma factor 70 region 4 type 2" evidence="6">
    <location>
        <begin position="142"/>
        <end position="193"/>
    </location>
</feature>
<evidence type="ECO:0000256" key="3">
    <source>
        <dbReference type="ARBA" id="ARBA00023082"/>
    </source>
</evidence>
<dbReference type="Gene3D" id="1.10.10.10">
    <property type="entry name" value="Winged helix-like DNA-binding domain superfamily/Winged helix DNA-binding domain"/>
    <property type="match status" value="1"/>
</dbReference>
<protein>
    <submittedName>
        <fullName evidence="7">Sigma-70 family RNA polymerase sigma factor</fullName>
    </submittedName>
</protein>
<evidence type="ECO:0000313" key="7">
    <source>
        <dbReference type="EMBL" id="GAA2088267.1"/>
    </source>
</evidence>
<dbReference type="Proteomes" id="UP001500897">
    <property type="component" value="Unassembled WGS sequence"/>
</dbReference>
<keyword evidence="2" id="KW-0805">Transcription regulation</keyword>
<dbReference type="PANTHER" id="PTHR43133">
    <property type="entry name" value="RNA POLYMERASE ECF-TYPE SIGMA FACTO"/>
    <property type="match status" value="1"/>
</dbReference>
<evidence type="ECO:0000256" key="1">
    <source>
        <dbReference type="ARBA" id="ARBA00010641"/>
    </source>
</evidence>
<keyword evidence="4" id="KW-0804">Transcription</keyword>
<dbReference type="InterPro" id="IPR014284">
    <property type="entry name" value="RNA_pol_sigma-70_dom"/>
</dbReference>
<dbReference type="InterPro" id="IPR039425">
    <property type="entry name" value="RNA_pol_sigma-70-like"/>
</dbReference>
<dbReference type="RefSeq" id="WP_344550552.1">
    <property type="nucleotide sequence ID" value="NZ_BAAANS010000004.1"/>
</dbReference>
<comment type="similarity">
    <text evidence="1">Belongs to the sigma-70 factor family. ECF subfamily.</text>
</comment>
<accession>A0ABN2WD95</accession>
<sequence>MRTSPLHAPVRPLPGDVRSLRAERLRALMDRTARGDREAYADLYEELAPTVHGIALRVVRDPAQAEEVAQEALLEVWRSAPSYRPERGPVAAWACTIAHRRAVDRVRSVRASCEREQRVVREDRTAPEPVAETVERTMEAVRVRRALSGLSAAQRQALVLAYYGGYSQSQIAAVLGLPLGTVKSRMRDGLLRLHGALRDG</sequence>
<feature type="domain" description="RNA polymerase sigma-70 region 2" evidence="5">
    <location>
        <begin position="43"/>
        <end position="109"/>
    </location>
</feature>
<dbReference type="Gene3D" id="1.10.1740.10">
    <property type="match status" value="1"/>
</dbReference>
<evidence type="ECO:0000259" key="6">
    <source>
        <dbReference type="Pfam" id="PF08281"/>
    </source>
</evidence>
<evidence type="ECO:0000256" key="4">
    <source>
        <dbReference type="ARBA" id="ARBA00023163"/>
    </source>
</evidence>